<keyword evidence="1" id="KW-1133">Transmembrane helix</keyword>
<evidence type="ECO:0000313" key="2">
    <source>
        <dbReference type="EMBL" id="OCL11449.1"/>
    </source>
</evidence>
<keyword evidence="3" id="KW-1185">Reference proteome</keyword>
<dbReference type="EMBL" id="KV749042">
    <property type="protein sequence ID" value="OCL11449.1"/>
    <property type="molecule type" value="Genomic_DNA"/>
</dbReference>
<feature type="transmembrane region" description="Helical" evidence="1">
    <location>
        <begin position="231"/>
        <end position="250"/>
    </location>
</feature>
<keyword evidence="1" id="KW-0472">Membrane</keyword>
<dbReference type="OrthoDB" id="3009728at2759"/>
<organism evidence="2 3">
    <name type="scientific">Glonium stellatum</name>
    <dbReference type="NCBI Taxonomy" id="574774"/>
    <lineage>
        <taxon>Eukaryota</taxon>
        <taxon>Fungi</taxon>
        <taxon>Dikarya</taxon>
        <taxon>Ascomycota</taxon>
        <taxon>Pezizomycotina</taxon>
        <taxon>Dothideomycetes</taxon>
        <taxon>Pleosporomycetidae</taxon>
        <taxon>Gloniales</taxon>
        <taxon>Gloniaceae</taxon>
        <taxon>Glonium</taxon>
    </lineage>
</organism>
<evidence type="ECO:0000256" key="1">
    <source>
        <dbReference type="SAM" id="Phobius"/>
    </source>
</evidence>
<feature type="transmembrane region" description="Helical" evidence="1">
    <location>
        <begin position="20"/>
        <end position="40"/>
    </location>
</feature>
<feature type="transmembrane region" description="Helical" evidence="1">
    <location>
        <begin position="76"/>
        <end position="96"/>
    </location>
</feature>
<protein>
    <submittedName>
        <fullName evidence="2">Uncharacterized protein</fullName>
    </submittedName>
</protein>
<sequence>MAIYDCLYSGLLPNEQANFASAQVFLGLTPGLLATLGPSIGEISLLSLQRPLLSFFLALGGPAIYVPRLLTYDDPLSNLQLTTTIFPLAISLPSATTGTLLSVFQYILAMLATANVVQLSWQLGYRTVIAWKCNSSYLPFLWSTLPAVIHLCSSISWRWSQPMRQLKRDDPNAPVPLCKIKSWAEWLRRDFTLSVNTKKRNLLKLCHDNDVGVSNDPVTVFFNQAAGLMSFLHILFGTLVFSSLMFIATLDAMNVIARYLISGLACKLVVAYELNGMRIVETRRPVDEEPGEIKPPNS</sequence>
<proteinExistence type="predicted"/>
<dbReference type="AlphaFoldDB" id="A0A8E2JW70"/>
<accession>A0A8E2JW70</accession>
<evidence type="ECO:0000313" key="3">
    <source>
        <dbReference type="Proteomes" id="UP000250140"/>
    </source>
</evidence>
<dbReference type="Proteomes" id="UP000250140">
    <property type="component" value="Unassembled WGS sequence"/>
</dbReference>
<gene>
    <name evidence="2" type="ORF">AOQ84DRAFT_437698</name>
</gene>
<keyword evidence="1" id="KW-0812">Transmembrane</keyword>
<feature type="transmembrane region" description="Helical" evidence="1">
    <location>
        <begin position="256"/>
        <end position="274"/>
    </location>
</feature>
<feature type="transmembrane region" description="Helical" evidence="1">
    <location>
        <begin position="52"/>
        <end position="70"/>
    </location>
</feature>
<reference evidence="2 3" key="1">
    <citation type="journal article" date="2016" name="Nat. Commun.">
        <title>Ectomycorrhizal ecology is imprinted in the genome of the dominant symbiotic fungus Cenococcum geophilum.</title>
        <authorList>
            <consortium name="DOE Joint Genome Institute"/>
            <person name="Peter M."/>
            <person name="Kohler A."/>
            <person name="Ohm R.A."/>
            <person name="Kuo A."/>
            <person name="Krutzmann J."/>
            <person name="Morin E."/>
            <person name="Arend M."/>
            <person name="Barry K.W."/>
            <person name="Binder M."/>
            <person name="Choi C."/>
            <person name="Clum A."/>
            <person name="Copeland A."/>
            <person name="Grisel N."/>
            <person name="Haridas S."/>
            <person name="Kipfer T."/>
            <person name="LaButti K."/>
            <person name="Lindquist E."/>
            <person name="Lipzen A."/>
            <person name="Maire R."/>
            <person name="Meier B."/>
            <person name="Mihaltcheva S."/>
            <person name="Molinier V."/>
            <person name="Murat C."/>
            <person name="Poggeler S."/>
            <person name="Quandt C.A."/>
            <person name="Sperisen C."/>
            <person name="Tritt A."/>
            <person name="Tisserant E."/>
            <person name="Crous P.W."/>
            <person name="Henrissat B."/>
            <person name="Nehls U."/>
            <person name="Egli S."/>
            <person name="Spatafora J.W."/>
            <person name="Grigoriev I.V."/>
            <person name="Martin F.M."/>
        </authorList>
    </citation>
    <scope>NUCLEOTIDE SEQUENCE [LARGE SCALE GENOMIC DNA]</scope>
    <source>
        <strain evidence="2 3">CBS 207.34</strain>
    </source>
</reference>
<name>A0A8E2JW70_9PEZI</name>